<dbReference type="InterPro" id="IPR031142">
    <property type="entry name" value="SPX_prot"/>
</dbReference>
<feature type="compositionally biased region" description="Polar residues" evidence="1">
    <location>
        <begin position="462"/>
        <end position="471"/>
    </location>
</feature>
<feature type="compositionally biased region" description="Polar residues" evidence="1">
    <location>
        <begin position="392"/>
        <end position="409"/>
    </location>
</feature>
<proteinExistence type="predicted"/>
<feature type="compositionally biased region" description="Low complexity" evidence="1">
    <location>
        <begin position="296"/>
        <end position="307"/>
    </location>
</feature>
<feature type="compositionally biased region" description="Basic residues" evidence="1">
    <location>
        <begin position="417"/>
        <end position="426"/>
    </location>
</feature>
<feature type="compositionally biased region" description="Low complexity" evidence="1">
    <location>
        <begin position="253"/>
        <end position="263"/>
    </location>
</feature>
<dbReference type="PANTHER" id="PTHR45978:SF7">
    <property type="entry name" value="SPX DOMAIN-CONTAINING PROTEIN 4"/>
    <property type="match status" value="1"/>
</dbReference>
<evidence type="ECO:0000313" key="4">
    <source>
        <dbReference type="Proteomes" id="UP000815325"/>
    </source>
</evidence>
<evidence type="ECO:0000313" key="3">
    <source>
        <dbReference type="EMBL" id="KAF5841857.1"/>
    </source>
</evidence>
<feature type="domain" description="SPX" evidence="2">
    <location>
        <begin position="1"/>
        <end position="152"/>
    </location>
</feature>
<feature type="compositionally biased region" description="Basic and acidic residues" evidence="1">
    <location>
        <begin position="480"/>
        <end position="493"/>
    </location>
</feature>
<sequence>MFLRYKELKKQLKSIPRRDENAGLCVKDRGGHLRRHLLSLCPHASAGKHSTSKLSSEELKFIGTLNEDLGKFNRFFMEQEEEAVIQLQALTDELASQQGGATSIQLKERLVQFHGSCVMLMHWSLLNYAAVAKILKKHDKRTGLLLRAPCLTNVLQQPFNNTSVMSRLVKRAEEQLLKVTPPATTAGFGKRLMQQHSQPLQQQQQQQQYHIISAPSNKALARSPGSGPTAAAAAASGKPASGGCTPAGEAADSRAAPSGAADSEQPGAHAALHSMAQHGSAPQLHPQQPKQPSPSPQQQQQQQQQQQHEPHIRGAAAPLEVLAPVPYRRSVSVEEEAAGAAAAAAAAVGDGEAAAAEGGAATAVAAAAGGGGMTHHALRALEMWKTLQATASTPSTVVPEGSSQPTSLASGAVQLPPHHHHHQLHSHSRDSQPLPLDTSSRGEKRAREEVEPAHPQPHSCHTHPQQPQNPSGAGAACADSPRKKQSREVEQGV</sequence>
<name>A0ABQ7H4S5_DUNSA</name>
<reference evidence="3" key="1">
    <citation type="submission" date="2017-08" db="EMBL/GenBank/DDBJ databases">
        <authorList>
            <person name="Polle J.E."/>
            <person name="Barry K."/>
            <person name="Cushman J."/>
            <person name="Schmutz J."/>
            <person name="Tran D."/>
            <person name="Hathwaick L.T."/>
            <person name="Yim W.C."/>
            <person name="Jenkins J."/>
            <person name="Mckie-Krisberg Z.M."/>
            <person name="Prochnik S."/>
            <person name="Lindquist E."/>
            <person name="Dockter R.B."/>
            <person name="Adam C."/>
            <person name="Molina H."/>
            <person name="Bunkerborg J."/>
            <person name="Jin E."/>
            <person name="Buchheim M."/>
            <person name="Magnuson J."/>
        </authorList>
    </citation>
    <scope>NUCLEOTIDE SEQUENCE</scope>
    <source>
        <strain evidence="3">CCAP 19/18</strain>
    </source>
</reference>
<dbReference type="EMBL" id="MU069474">
    <property type="protein sequence ID" value="KAF5841857.1"/>
    <property type="molecule type" value="Genomic_DNA"/>
</dbReference>
<feature type="compositionally biased region" description="Basic and acidic residues" evidence="1">
    <location>
        <begin position="440"/>
        <end position="452"/>
    </location>
</feature>
<keyword evidence="4" id="KW-1185">Reference proteome</keyword>
<gene>
    <name evidence="3" type="ORF">DUNSADRAFT_10563</name>
</gene>
<evidence type="ECO:0000259" key="2">
    <source>
        <dbReference type="PROSITE" id="PS51382"/>
    </source>
</evidence>
<evidence type="ECO:0000256" key="1">
    <source>
        <dbReference type="SAM" id="MobiDB-lite"/>
    </source>
</evidence>
<dbReference type="Proteomes" id="UP000815325">
    <property type="component" value="Unassembled WGS sequence"/>
</dbReference>
<comment type="caution">
    <text evidence="3">The sequence shown here is derived from an EMBL/GenBank/DDBJ whole genome shotgun (WGS) entry which is preliminary data.</text>
</comment>
<protein>
    <recommendedName>
        <fullName evidence="2">SPX domain-containing protein</fullName>
    </recommendedName>
</protein>
<feature type="compositionally biased region" description="Low complexity" evidence="1">
    <location>
        <begin position="221"/>
        <end position="243"/>
    </location>
</feature>
<dbReference type="PROSITE" id="PS51382">
    <property type="entry name" value="SPX"/>
    <property type="match status" value="1"/>
</dbReference>
<dbReference type="InterPro" id="IPR004331">
    <property type="entry name" value="SPX_dom"/>
</dbReference>
<accession>A0ABQ7H4S5</accession>
<feature type="region of interest" description="Disordered" evidence="1">
    <location>
        <begin position="218"/>
        <end position="311"/>
    </location>
</feature>
<dbReference type="PANTHER" id="PTHR45978">
    <property type="entry name" value="SPX DOMAIN-CONTAINING PROTEIN 3"/>
    <property type="match status" value="1"/>
</dbReference>
<feature type="region of interest" description="Disordered" evidence="1">
    <location>
        <begin position="392"/>
        <end position="493"/>
    </location>
</feature>
<organism evidence="3 4">
    <name type="scientific">Dunaliella salina</name>
    <name type="common">Green alga</name>
    <name type="synonym">Protococcus salinus</name>
    <dbReference type="NCBI Taxonomy" id="3046"/>
    <lineage>
        <taxon>Eukaryota</taxon>
        <taxon>Viridiplantae</taxon>
        <taxon>Chlorophyta</taxon>
        <taxon>core chlorophytes</taxon>
        <taxon>Chlorophyceae</taxon>
        <taxon>CS clade</taxon>
        <taxon>Chlamydomonadales</taxon>
        <taxon>Dunaliellaceae</taxon>
        <taxon>Dunaliella</taxon>
    </lineage>
</organism>